<reference evidence="2" key="1">
    <citation type="submission" date="2022-08" db="EMBL/GenBank/DDBJ databases">
        <title>Novel sulfate-reducing endosymbionts in the free-living metamonad Anaeramoeba.</title>
        <authorList>
            <person name="Jerlstrom-Hultqvist J."/>
            <person name="Cepicka I."/>
            <person name="Gallot-Lavallee L."/>
            <person name="Salas-Leiva D."/>
            <person name="Curtis B.A."/>
            <person name="Zahonova K."/>
            <person name="Pipaliya S."/>
            <person name="Dacks J."/>
            <person name="Roger A.J."/>
        </authorList>
    </citation>
    <scope>NUCLEOTIDE SEQUENCE</scope>
    <source>
        <strain evidence="2">Schooner1</strain>
    </source>
</reference>
<feature type="region of interest" description="Disordered" evidence="1">
    <location>
        <begin position="360"/>
        <end position="396"/>
    </location>
</feature>
<feature type="region of interest" description="Disordered" evidence="1">
    <location>
        <begin position="1069"/>
        <end position="1095"/>
    </location>
</feature>
<organism evidence="2 3">
    <name type="scientific">Anaeramoeba flamelloides</name>
    <dbReference type="NCBI Taxonomy" id="1746091"/>
    <lineage>
        <taxon>Eukaryota</taxon>
        <taxon>Metamonada</taxon>
        <taxon>Anaeramoebidae</taxon>
        <taxon>Anaeramoeba</taxon>
    </lineage>
</organism>
<dbReference type="EMBL" id="JAOAOG010000073">
    <property type="protein sequence ID" value="KAJ6250875.1"/>
    <property type="molecule type" value="Genomic_DNA"/>
</dbReference>
<proteinExistence type="predicted"/>
<feature type="compositionally biased region" description="Polar residues" evidence="1">
    <location>
        <begin position="1077"/>
        <end position="1087"/>
    </location>
</feature>
<feature type="compositionally biased region" description="Low complexity" evidence="1">
    <location>
        <begin position="327"/>
        <end position="346"/>
    </location>
</feature>
<accession>A0ABQ8Z253</accession>
<feature type="compositionally biased region" description="Polar residues" evidence="1">
    <location>
        <begin position="1176"/>
        <end position="1187"/>
    </location>
</feature>
<protein>
    <submittedName>
        <fullName evidence="2">Uncharacterized protein</fullName>
    </submittedName>
</protein>
<dbReference type="Proteomes" id="UP001150062">
    <property type="component" value="Unassembled WGS sequence"/>
</dbReference>
<evidence type="ECO:0000313" key="2">
    <source>
        <dbReference type="EMBL" id="KAJ6250875.1"/>
    </source>
</evidence>
<evidence type="ECO:0000256" key="1">
    <source>
        <dbReference type="SAM" id="MobiDB-lite"/>
    </source>
</evidence>
<feature type="compositionally biased region" description="Basic and acidic residues" evidence="1">
    <location>
        <begin position="1188"/>
        <end position="1204"/>
    </location>
</feature>
<name>A0ABQ8Z253_9EUKA</name>
<keyword evidence="3" id="KW-1185">Reference proteome</keyword>
<evidence type="ECO:0000313" key="3">
    <source>
        <dbReference type="Proteomes" id="UP001150062"/>
    </source>
</evidence>
<gene>
    <name evidence="2" type="ORF">M0813_15692</name>
</gene>
<sequence>MKLAKVYLLGLHIERSISLLEDLLKRRGLPQSKKPQILELLIEAYLKKGWLKEAWITAEKYEKEETKNNRKTFRQFRQSSLNPELEKKRLERAKKFKLSSFMVKRESNNFSNLKTHLKFVEYLCKLSYLRGKFGDAIYWVNCLLRLISESNLGSHGRYLYIKGKILQKLCNPKIIHQFPLIISLTFDPNKETKFGEALPLPKYNMKTYPTLGDVINECVQIFLESIDYFEKAGNLYKKSKALNRLVETLLEFVFPLVGLLGYDLSQVGKLPDYEEQLNLSPYQNNKNQNNKNKNKIHLNNMYRSKSSQLTLEITKSFKDIGGKDIDTSSMKSDSTSTFSSPLSNSSSLSDFEMNNDVDFNQLKNQNSNSNYGNSKNKNKNKKGNQKANSFSDSNNKKSHRYYFAPIKGDNEKKYISLKNVEKSANEAIEIISKISDPLLLLNCYLNFAELKYLQGNTDHSKIYFEECKNGFFKLFMSTTSCLFSKETPYSFLLKLFNILKRLVRFLFVLDKKMISQNLFLIESYLSFERLVEISMGKKINLNEKNNFELDNKEKQKKLEEKIMKRNKKLIKEIIKANDRENKEKGNGQKNYRDSDFKDNRIKVNALLRLNGGIKNNKGKTDYLVGDKDKNKENSGKYQERIENYFNQLLKNYQYETNFFNKKNYKKKVSNCSEKIWSLLHRIKLNISNQIDDIQNSDLFDQNKKLLKKIEKTTKNFRFKEKIYQKYFQKCLQKNLKVKKDGINHTSLYFNTIQKFSKISYKLIYTLLIDDILIIYIPSIQFSKIFTLGGMRFTQILNESGLQKELTHSRFGAFFSPTKQEHLMDFFIGLSNKLSRDKKTDSNKNYTKINRNYTKGNAWGGGNHMSRDRGWRGSRGNQRGCDDVNNFTKNAKRHKNNIKKLKILNSWDKKINFSMSNSPISRRSSLPNQLTKSKSRSSLEIRNSIMNSDLNTFTRIKNFSCMNWEKLFNSVNKFSKNQALFQKILSKHYYLSSREEEFINSWILQHQENPKRQIKKLNTSFNHLNFFDPLFSNNPFFLKINNNSNRNRNHSIKINKATGSLNNVDMKKNVKDKHGQKPSISNYHTNRLSKSNNTINKKKYIKPTKKIQPFQKMFSKYCRKNKIEMKSDHPIILISSKWLQIFPWDKIFNDNLIRCFSLLDLLFLPKLKPESQVKAKASNNNARNINSKSIEKETKRKTKSAEGSKSKIKINTKIINKKDIERPMMLPHYFAFNSSPEFAKEIIKQELQKKKNVSKKIMFQLNHSVELFLSGKEMQNSPPFHSPLLKFGNLSGKGLKKFITFFENRLFMNNPKLLIYLINLSLKKNHFPVFLISMIDFLDMSQIIYYLISKNLYFTFLVAKESKMFEIVKLLKRAQDGYLFNIKNKKTPKTPYQFLTITVKTIRQVLNTNIYIYSPPNPNQNIIDFY</sequence>
<feature type="region of interest" description="Disordered" evidence="1">
    <location>
        <begin position="324"/>
        <end position="346"/>
    </location>
</feature>
<comment type="caution">
    <text evidence="2">The sequence shown here is derived from an EMBL/GenBank/DDBJ whole genome shotgun (WGS) entry which is preliminary data.</text>
</comment>
<feature type="region of interest" description="Disordered" evidence="1">
    <location>
        <begin position="1172"/>
        <end position="1204"/>
    </location>
</feature>
<feature type="compositionally biased region" description="Low complexity" evidence="1">
    <location>
        <begin position="363"/>
        <end position="375"/>
    </location>
</feature>